<dbReference type="EMBL" id="AZDA01000046">
    <property type="protein sequence ID" value="KRK38982.1"/>
    <property type="molecule type" value="Genomic_DNA"/>
</dbReference>
<dbReference type="RefSeq" id="WP_057904354.1">
    <property type="nucleotide sequence ID" value="NZ_AZDA01000046.1"/>
</dbReference>
<evidence type="ECO:0000259" key="1">
    <source>
        <dbReference type="SMART" id="SM00635"/>
    </source>
</evidence>
<dbReference type="Gene3D" id="2.60.40.1080">
    <property type="match status" value="1"/>
</dbReference>
<dbReference type="AlphaFoldDB" id="A0A0R1GXK8"/>
<dbReference type="SUPFAM" id="SSF49373">
    <property type="entry name" value="Invasin/intimin cell-adhesion fragments"/>
    <property type="match status" value="1"/>
</dbReference>
<evidence type="ECO:0000313" key="3">
    <source>
        <dbReference type="Proteomes" id="UP000051461"/>
    </source>
</evidence>
<organism evidence="2 3">
    <name type="scientific">Loigolactobacillus bifermentans DSM 20003</name>
    <dbReference type="NCBI Taxonomy" id="1423726"/>
    <lineage>
        <taxon>Bacteria</taxon>
        <taxon>Bacillati</taxon>
        <taxon>Bacillota</taxon>
        <taxon>Bacilli</taxon>
        <taxon>Lactobacillales</taxon>
        <taxon>Lactobacillaceae</taxon>
        <taxon>Loigolactobacillus</taxon>
    </lineage>
</organism>
<protein>
    <recommendedName>
        <fullName evidence="1">BIG2 domain-containing protein</fullName>
    </recommendedName>
</protein>
<feature type="domain" description="BIG2" evidence="1">
    <location>
        <begin position="221"/>
        <end position="298"/>
    </location>
</feature>
<name>A0A0R1GXK8_9LACO</name>
<comment type="caution">
    <text evidence="2">The sequence shown here is derived from an EMBL/GenBank/DDBJ whole genome shotgun (WGS) entry which is preliminary data.</text>
</comment>
<dbReference type="STRING" id="1423726.FC07_GL002698"/>
<dbReference type="PATRIC" id="fig|1423726.3.peg.2806"/>
<accession>A0A0R1GXK8</accession>
<reference evidence="2 3" key="1">
    <citation type="journal article" date="2015" name="Genome Announc.">
        <title>Expanding the biotechnology potential of lactobacilli through comparative genomics of 213 strains and associated genera.</title>
        <authorList>
            <person name="Sun Z."/>
            <person name="Harris H.M."/>
            <person name="McCann A."/>
            <person name="Guo C."/>
            <person name="Argimon S."/>
            <person name="Zhang W."/>
            <person name="Yang X."/>
            <person name="Jeffery I.B."/>
            <person name="Cooney J.C."/>
            <person name="Kagawa T.F."/>
            <person name="Liu W."/>
            <person name="Song Y."/>
            <person name="Salvetti E."/>
            <person name="Wrobel A."/>
            <person name="Rasinkangas P."/>
            <person name="Parkhill J."/>
            <person name="Rea M.C."/>
            <person name="O'Sullivan O."/>
            <person name="Ritari J."/>
            <person name="Douillard F.P."/>
            <person name="Paul Ross R."/>
            <person name="Yang R."/>
            <person name="Briner A.E."/>
            <person name="Felis G.E."/>
            <person name="de Vos W.M."/>
            <person name="Barrangou R."/>
            <person name="Klaenhammer T.R."/>
            <person name="Caufield P.W."/>
            <person name="Cui Y."/>
            <person name="Zhang H."/>
            <person name="O'Toole P.W."/>
        </authorList>
    </citation>
    <scope>NUCLEOTIDE SEQUENCE [LARGE SCALE GENOMIC DNA]</scope>
    <source>
        <strain evidence="2 3">DSM 20003</strain>
    </source>
</reference>
<dbReference type="SMART" id="SM00635">
    <property type="entry name" value="BID_2"/>
    <property type="match status" value="1"/>
</dbReference>
<evidence type="ECO:0000313" key="2">
    <source>
        <dbReference type="EMBL" id="KRK38982.1"/>
    </source>
</evidence>
<dbReference type="OrthoDB" id="2184075at2"/>
<dbReference type="InterPro" id="IPR008964">
    <property type="entry name" value="Invasin/intimin_cell_adhesion"/>
</dbReference>
<dbReference type="Pfam" id="PF02368">
    <property type="entry name" value="Big_2"/>
    <property type="match status" value="1"/>
</dbReference>
<gene>
    <name evidence="2" type="ORF">FC07_GL002698</name>
</gene>
<dbReference type="Proteomes" id="UP000051461">
    <property type="component" value="Unassembled WGS sequence"/>
</dbReference>
<keyword evidence="3" id="KW-1185">Reference proteome</keyword>
<sequence>MPDTPTTNTKADKDAYLLTVRDVFFCPKILKETTSTLPEYSEDVYRKTIAKKIEVKGNGKTVSIYASGVLIGTVAMENQEEISMDHIGIATKVLDAISQVAAENGISVGIGDATELPEFAWGFVAERSDGVMDAMWFPSCTLSPATELSYETSEDEFKEQDVSMSIIAGPLRYAMPDGHHALYFKYSNQRDTTLLVDDFMSQVVYDVSQIASLKSDAAPVAVTGVALAPTTANVEVGKTTKLAATLTPTNATNKTVAYTSSDEGVAKVSADGTVTGVKAGTAIITATVGGVTGTAEITVTGGTE</sequence>
<proteinExistence type="predicted"/>
<dbReference type="InterPro" id="IPR003343">
    <property type="entry name" value="Big_2"/>
</dbReference>